<comment type="caution">
    <text evidence="9">The sequence shown here is derived from an EMBL/GenBank/DDBJ whole genome shotgun (WGS) entry which is preliminary data.</text>
</comment>
<accession>A0A250XM06</accession>
<evidence type="ECO:0000256" key="6">
    <source>
        <dbReference type="ARBA" id="ARBA00022989"/>
    </source>
</evidence>
<comment type="subcellular location">
    <subcellularLocation>
        <location evidence="1">Membrane</location>
        <topology evidence="1">Single-pass membrane protein</topology>
    </subcellularLocation>
</comment>
<evidence type="ECO:0000256" key="8">
    <source>
        <dbReference type="RuleBase" id="RU366017"/>
    </source>
</evidence>
<dbReference type="Pfam" id="PF01697">
    <property type="entry name" value="Glyco_transf_92"/>
    <property type="match status" value="1"/>
</dbReference>
<keyword evidence="10" id="KW-1185">Reference proteome</keyword>
<dbReference type="InterPro" id="IPR008166">
    <property type="entry name" value="Glyco_transf_92"/>
</dbReference>
<reference evidence="9 10" key="1">
    <citation type="submission" date="2017-08" db="EMBL/GenBank/DDBJ databases">
        <title>Acidophilic green algal genome provides insights into adaptation to an acidic environment.</title>
        <authorList>
            <person name="Hirooka S."/>
            <person name="Hirose Y."/>
            <person name="Kanesaki Y."/>
            <person name="Higuchi S."/>
            <person name="Fujiwara T."/>
            <person name="Onuma R."/>
            <person name="Era A."/>
            <person name="Ohbayashi R."/>
            <person name="Uzuka A."/>
            <person name="Nozaki H."/>
            <person name="Yoshikawa H."/>
            <person name="Miyagishima S.Y."/>
        </authorList>
    </citation>
    <scope>NUCLEOTIDE SEQUENCE [LARGE SCALE GENOMIC DNA]</scope>
    <source>
        <strain evidence="9 10">NIES-2499</strain>
    </source>
</reference>
<protein>
    <recommendedName>
        <fullName evidence="8">Glycosyltransferase family 92 protein</fullName>
        <ecNumber evidence="8">2.4.1.-</ecNumber>
    </recommendedName>
</protein>
<evidence type="ECO:0000256" key="2">
    <source>
        <dbReference type="ARBA" id="ARBA00007647"/>
    </source>
</evidence>
<evidence type="ECO:0000256" key="1">
    <source>
        <dbReference type="ARBA" id="ARBA00004167"/>
    </source>
</evidence>
<gene>
    <name evidence="9" type="ORF">CEUSTIGMA_g11490.t1</name>
</gene>
<organism evidence="9 10">
    <name type="scientific">Chlamydomonas eustigma</name>
    <dbReference type="NCBI Taxonomy" id="1157962"/>
    <lineage>
        <taxon>Eukaryota</taxon>
        <taxon>Viridiplantae</taxon>
        <taxon>Chlorophyta</taxon>
        <taxon>core chlorophytes</taxon>
        <taxon>Chlorophyceae</taxon>
        <taxon>CS clade</taxon>
        <taxon>Chlamydomonadales</taxon>
        <taxon>Chlamydomonadaceae</taxon>
        <taxon>Chlamydomonas</taxon>
    </lineage>
</organism>
<keyword evidence="3 8" id="KW-0328">Glycosyltransferase</keyword>
<dbReference type="GO" id="GO:0005737">
    <property type="term" value="C:cytoplasm"/>
    <property type="evidence" value="ECO:0007669"/>
    <property type="project" value="TreeGrafter"/>
</dbReference>
<evidence type="ECO:0000256" key="5">
    <source>
        <dbReference type="ARBA" id="ARBA00022692"/>
    </source>
</evidence>
<evidence type="ECO:0000313" key="9">
    <source>
        <dbReference type="EMBL" id="GAX84066.1"/>
    </source>
</evidence>
<dbReference type="PANTHER" id="PTHR21461:SF69">
    <property type="entry name" value="GLYCOSYLTRANSFERASE FAMILY 92 PROTEIN"/>
    <property type="match status" value="1"/>
</dbReference>
<sequence length="423" mass="46910">MGDQQSANTVTVPGSDEYRAKIKRAAKGAEDENLHPELILSKILTNNGGKAAVQNQGSSWPISGFMRFPLEHRIHPYTTTGNASFISSNNNVGQMYRLAVKGGGPGKSCVFKPKVVPLNVQSSYHDHGTLLPWSQEVTPAVPSEAAVVLNPLWDVNSASMVLLERHIEHHHLLGFNKYILYAYPEHVEYLTQSPTLLHWAQNDVLQIVTLDALPRYLDMPHFYQRLVYNHAVLSHLGSSMYLAMIDLDEYLVPLKAGLSTIFDMLGACAPPRSHRVNLLFPRYHVIAVGWSNRTASELPLWLSNGSAGSQSNHPLLRYTLIDLQHPPHSKAIVIPGFISNFFVHSATAFTPYNTTHLDSSCMALAHLKNLHKSRVTGGLMVEQRFKPDPIWGAALKGLSKLYKYHVSVVNSSNTNKKGGDESE</sequence>
<keyword evidence="4 8" id="KW-0808">Transferase</keyword>
<evidence type="ECO:0000256" key="7">
    <source>
        <dbReference type="ARBA" id="ARBA00023136"/>
    </source>
</evidence>
<evidence type="ECO:0000313" key="10">
    <source>
        <dbReference type="Proteomes" id="UP000232323"/>
    </source>
</evidence>
<dbReference type="PANTHER" id="PTHR21461">
    <property type="entry name" value="GLYCOSYLTRANSFERASE FAMILY 92 PROTEIN"/>
    <property type="match status" value="1"/>
</dbReference>
<dbReference type="GO" id="GO:0016020">
    <property type="term" value="C:membrane"/>
    <property type="evidence" value="ECO:0007669"/>
    <property type="project" value="UniProtKB-SubCell"/>
</dbReference>
<keyword evidence="6" id="KW-1133">Transmembrane helix</keyword>
<keyword evidence="5" id="KW-0812">Transmembrane</keyword>
<dbReference type="AlphaFoldDB" id="A0A250XM06"/>
<dbReference type="Proteomes" id="UP000232323">
    <property type="component" value="Unassembled WGS sequence"/>
</dbReference>
<dbReference type="EMBL" id="BEGY01000115">
    <property type="protein sequence ID" value="GAX84066.1"/>
    <property type="molecule type" value="Genomic_DNA"/>
</dbReference>
<keyword evidence="7" id="KW-0472">Membrane</keyword>
<proteinExistence type="inferred from homology"/>
<dbReference type="GO" id="GO:0016757">
    <property type="term" value="F:glycosyltransferase activity"/>
    <property type="evidence" value="ECO:0007669"/>
    <property type="project" value="UniProtKB-UniRule"/>
</dbReference>
<dbReference type="OrthoDB" id="559391at2759"/>
<evidence type="ECO:0000256" key="4">
    <source>
        <dbReference type="ARBA" id="ARBA00022679"/>
    </source>
</evidence>
<evidence type="ECO:0000256" key="3">
    <source>
        <dbReference type="ARBA" id="ARBA00022676"/>
    </source>
</evidence>
<comment type="similarity">
    <text evidence="2 8">Belongs to the glycosyltransferase 92 family.</text>
</comment>
<name>A0A250XM06_9CHLO</name>
<dbReference type="EC" id="2.4.1.-" evidence="8"/>